<comment type="caution">
    <text evidence="1">The sequence shown here is derived from an EMBL/GenBank/DDBJ whole genome shotgun (WGS) entry which is preliminary data.</text>
</comment>
<proteinExistence type="predicted"/>
<evidence type="ECO:0000313" key="2">
    <source>
        <dbReference type="Proteomes" id="UP000030528"/>
    </source>
</evidence>
<name>A0A0A5GII6_9BACI</name>
<dbReference type="EMBL" id="AVPE01000004">
    <property type="protein sequence ID" value="KGX93051.1"/>
    <property type="molecule type" value="Genomic_DNA"/>
</dbReference>
<accession>A0A0A5GII6</accession>
<sequence>MSTNLCSELQELKCLVRQQEETLSQLIQMVASTNRHLFDLRHRQTVLEHQSTPYSISSK</sequence>
<organism evidence="1 2">
    <name type="scientific">Pontibacillus halophilus JSM 076056 = DSM 19796</name>
    <dbReference type="NCBI Taxonomy" id="1385510"/>
    <lineage>
        <taxon>Bacteria</taxon>
        <taxon>Bacillati</taxon>
        <taxon>Bacillota</taxon>
        <taxon>Bacilli</taxon>
        <taxon>Bacillales</taxon>
        <taxon>Bacillaceae</taxon>
        <taxon>Pontibacillus</taxon>
    </lineage>
</organism>
<keyword evidence="2" id="KW-1185">Reference proteome</keyword>
<dbReference type="Proteomes" id="UP000030528">
    <property type="component" value="Unassembled WGS sequence"/>
</dbReference>
<evidence type="ECO:0000313" key="1">
    <source>
        <dbReference type="EMBL" id="KGX93051.1"/>
    </source>
</evidence>
<dbReference type="AlphaFoldDB" id="A0A0A5GII6"/>
<dbReference type="STRING" id="1385510.GCA_000425205_01584"/>
<reference evidence="1 2" key="1">
    <citation type="submission" date="2013-08" db="EMBL/GenBank/DDBJ databases">
        <authorList>
            <person name="Huang J."/>
            <person name="Wang G."/>
        </authorList>
    </citation>
    <scope>NUCLEOTIDE SEQUENCE [LARGE SCALE GENOMIC DNA]</scope>
    <source>
        <strain evidence="1 2">JSM 076056</strain>
    </source>
</reference>
<dbReference type="RefSeq" id="WP_026800019.1">
    <property type="nucleotide sequence ID" value="NZ_AULI01000006.1"/>
</dbReference>
<protein>
    <submittedName>
        <fullName evidence="1">Uncharacterized protein</fullName>
    </submittedName>
</protein>
<gene>
    <name evidence="1" type="ORF">N781_13755</name>
</gene>
<dbReference type="OrthoDB" id="2972095at2"/>